<name>L7J4H6_PYRO1</name>
<proteinExistence type="predicted"/>
<evidence type="ECO:0000313" key="1">
    <source>
        <dbReference type="EMBL" id="ELQ63053.1"/>
    </source>
</evidence>
<protein>
    <submittedName>
        <fullName evidence="1">Uncharacterized protein</fullName>
    </submittedName>
</protein>
<sequence>MHPPPGKVPAPVFSGSSNRASIGEVWQGAKRRLLQIRNSGAERGGGSDSTYEVRTKYVRVRPSRLAPAYNFKHMTRGIFFEVRKAYCSAKHI</sequence>
<dbReference type="EMBL" id="JH795037">
    <property type="protein sequence ID" value="ELQ63053.1"/>
    <property type="molecule type" value="Genomic_DNA"/>
</dbReference>
<gene>
    <name evidence="1" type="ORF">OOW_P131scaffold01014g2</name>
</gene>
<reference evidence="1" key="1">
    <citation type="journal article" date="2012" name="PLoS Genet.">
        <title>Comparative analysis of the genomes of two field isolates of the rice blast fungus Magnaporthe oryzae.</title>
        <authorList>
            <person name="Xue M."/>
            <person name="Yang J."/>
            <person name="Li Z."/>
            <person name="Hu S."/>
            <person name="Yao N."/>
            <person name="Dean R.A."/>
            <person name="Zhao W."/>
            <person name="Shen M."/>
            <person name="Zhang H."/>
            <person name="Li C."/>
            <person name="Liu L."/>
            <person name="Cao L."/>
            <person name="Xu X."/>
            <person name="Xing Y."/>
            <person name="Hsiang T."/>
            <person name="Zhang Z."/>
            <person name="Xu J.R."/>
            <person name="Peng Y.L."/>
        </authorList>
    </citation>
    <scope>NUCLEOTIDE SEQUENCE [LARGE SCALE GENOMIC DNA]</scope>
    <source>
        <strain evidence="1">P131</strain>
    </source>
</reference>
<dbReference type="AlphaFoldDB" id="L7J4H6"/>
<organism>
    <name type="scientific">Pyricularia oryzae (strain P131)</name>
    <name type="common">Rice blast fungus</name>
    <name type="synonym">Magnaporthe oryzae</name>
    <dbReference type="NCBI Taxonomy" id="1143193"/>
    <lineage>
        <taxon>Eukaryota</taxon>
        <taxon>Fungi</taxon>
        <taxon>Dikarya</taxon>
        <taxon>Ascomycota</taxon>
        <taxon>Pezizomycotina</taxon>
        <taxon>Sordariomycetes</taxon>
        <taxon>Sordariomycetidae</taxon>
        <taxon>Magnaporthales</taxon>
        <taxon>Pyriculariaceae</taxon>
        <taxon>Pyricularia</taxon>
    </lineage>
</organism>
<accession>L7J4H6</accession>